<feature type="domain" description="FTP" evidence="15">
    <location>
        <begin position="29"/>
        <end position="79"/>
    </location>
</feature>
<evidence type="ECO:0000256" key="4">
    <source>
        <dbReference type="ARBA" id="ARBA00022670"/>
    </source>
</evidence>
<dbReference type="Gene3D" id="1.10.390.10">
    <property type="entry name" value="Neutral Protease Domain 2"/>
    <property type="match status" value="1"/>
</dbReference>
<evidence type="ECO:0000256" key="5">
    <source>
        <dbReference type="ARBA" id="ARBA00022723"/>
    </source>
</evidence>
<comment type="cofactor">
    <cofactor evidence="12">
        <name>Zn(2+)</name>
        <dbReference type="ChEBI" id="CHEBI:29105"/>
    </cofactor>
    <text evidence="12">Binds 1 zinc ion per subunit.</text>
</comment>
<feature type="binding site" evidence="12">
    <location>
        <position position="388"/>
    </location>
    <ligand>
        <name>Zn(2+)</name>
        <dbReference type="ChEBI" id="CHEBI:29105"/>
        <note>catalytic</note>
    </ligand>
</feature>
<organism evidence="16 17">
    <name type="scientific">Conidiobolus coronatus (strain ATCC 28846 / CBS 209.66 / NRRL 28638)</name>
    <name type="common">Delacroixia coronata</name>
    <dbReference type="NCBI Taxonomy" id="796925"/>
    <lineage>
        <taxon>Eukaryota</taxon>
        <taxon>Fungi</taxon>
        <taxon>Fungi incertae sedis</taxon>
        <taxon>Zoopagomycota</taxon>
        <taxon>Entomophthoromycotina</taxon>
        <taxon>Entomophthoromycetes</taxon>
        <taxon>Entomophthorales</taxon>
        <taxon>Ancylistaceae</taxon>
        <taxon>Conidiobolus</taxon>
    </lineage>
</organism>
<dbReference type="OMA" id="CLVWRVE"/>
<feature type="binding site" evidence="12">
    <location>
        <position position="418"/>
    </location>
    <ligand>
        <name>Zn(2+)</name>
        <dbReference type="ChEBI" id="CHEBI:29105"/>
        <note>catalytic</note>
    </ligand>
</feature>
<evidence type="ECO:0000259" key="15">
    <source>
        <dbReference type="Pfam" id="PF07504"/>
    </source>
</evidence>
<dbReference type="GO" id="GO:0006508">
    <property type="term" value="P:proteolysis"/>
    <property type="evidence" value="ECO:0007669"/>
    <property type="project" value="UniProtKB-KW"/>
</dbReference>
<dbReference type="EMBL" id="KQ964421">
    <property type="protein sequence ID" value="KXN74711.1"/>
    <property type="molecule type" value="Genomic_DNA"/>
</dbReference>
<evidence type="ECO:0000313" key="17">
    <source>
        <dbReference type="Proteomes" id="UP000070444"/>
    </source>
</evidence>
<proteinExistence type="inferred from homology"/>
<keyword evidence="10 13" id="KW-0865">Zymogen</keyword>
<feature type="compositionally biased region" description="Polar residues" evidence="14">
    <location>
        <begin position="344"/>
        <end position="354"/>
    </location>
</feature>
<sequence length="596" mass="66886">MRTRSLFPVEPLSQAKKFLRSEYGLSEKDYEVRDQYTSEHNGVTHIYLRQKVGDLEVINGDINLNFDRFGNLLSHGNSFHSEAKKERDHIDVSKFKFTSTPIHALSSLYEHINSSLTEGELEDVVLVPENHLVGGNTYSIRNVPATTDEVKAKQALIQDGEGNLVPVWELEVPMDDNWFVAHVKADYKDNTLLSLVDWVQEAEYTVFPLGINDPEEGDRKKLVDPHHPIASPLGWHDQGDQGDKFTDTAGNNVYALENIDDNASWKDEYRRSKGGKDLKFNYPLDLTKSPKEYTDAAVVNLFYWNNALHDLYYVYGFDEKAGNFQQNNFDRGGRGNDPVIAQAQDGSGTDNANFATPPDGRRPRMRMYVWDQSEPWRDGDLEGGIITHEYSHGLSIRLTGGPANSNCLGWGEAGGMGEGWGDAIATLFRQRKQFNRTQEFGMGEYANGGSAIRKYKYSTSFNTNPETYKTLNGPGYFGVHAIGATWAELLYEVYWNLVDEYGFSEDLLGHDLKYGNTLFLQLLLDGMKLQPCRPNFLDARDAIITADQVLTGGQNKCLIYKGFAKRGLGVNAKLIGSTPWGGGIRENGHDLPSECN</sequence>
<evidence type="ECO:0000256" key="13">
    <source>
        <dbReference type="RuleBase" id="RU364017"/>
    </source>
</evidence>
<dbReference type="CDD" id="cd09596">
    <property type="entry name" value="M36"/>
    <property type="match status" value="1"/>
</dbReference>
<dbReference type="InterPro" id="IPR001842">
    <property type="entry name" value="Peptidase_M36"/>
</dbReference>
<evidence type="ECO:0000256" key="2">
    <source>
        <dbReference type="ARBA" id="ARBA00006006"/>
    </source>
</evidence>
<keyword evidence="3 13" id="KW-0964">Secreted</keyword>
<keyword evidence="17" id="KW-1185">Reference proteome</keyword>
<dbReference type="GO" id="GO:0005615">
    <property type="term" value="C:extracellular space"/>
    <property type="evidence" value="ECO:0007669"/>
    <property type="project" value="InterPro"/>
</dbReference>
<dbReference type="GO" id="GO:0004222">
    <property type="term" value="F:metalloendopeptidase activity"/>
    <property type="evidence" value="ECO:0007669"/>
    <property type="project" value="InterPro"/>
</dbReference>
<protein>
    <recommendedName>
        <fullName evidence="13">Extracellular metalloproteinase</fullName>
        <ecNumber evidence="13">3.4.24.-</ecNumber>
    </recommendedName>
    <alternativeName>
        <fullName evidence="13">Fungalysin</fullName>
    </alternativeName>
</protein>
<dbReference type="InterPro" id="IPR011096">
    <property type="entry name" value="FTP_domain"/>
</dbReference>
<evidence type="ECO:0000256" key="3">
    <source>
        <dbReference type="ARBA" id="ARBA00022525"/>
    </source>
</evidence>
<evidence type="ECO:0000256" key="7">
    <source>
        <dbReference type="ARBA" id="ARBA00022801"/>
    </source>
</evidence>
<comment type="similarity">
    <text evidence="2 13">Belongs to the peptidase M36 family.</text>
</comment>
<feature type="binding site" evidence="12">
    <location>
        <position position="392"/>
    </location>
    <ligand>
        <name>Zn(2+)</name>
        <dbReference type="ChEBI" id="CHEBI:29105"/>
        <note>catalytic</note>
    </ligand>
</feature>
<keyword evidence="6" id="KW-0732">Signal</keyword>
<feature type="binding site" evidence="12">
    <location>
        <position position="201"/>
    </location>
    <ligand>
        <name>Zn(2+)</name>
        <dbReference type="ChEBI" id="CHEBI:29105"/>
        <note>catalytic</note>
    </ligand>
</feature>
<dbReference type="Pfam" id="PF07504">
    <property type="entry name" value="FTP"/>
    <property type="match status" value="1"/>
</dbReference>
<feature type="region of interest" description="Disordered" evidence="14">
    <location>
        <begin position="328"/>
        <end position="359"/>
    </location>
</feature>
<keyword evidence="9 13" id="KW-0482">Metalloprotease</keyword>
<dbReference type="Pfam" id="PF02128">
    <property type="entry name" value="Peptidase_M36"/>
    <property type="match status" value="1"/>
</dbReference>
<name>A0A137PIE3_CONC2</name>
<dbReference type="InterPro" id="IPR050371">
    <property type="entry name" value="Fungal_virulence_M36"/>
</dbReference>
<keyword evidence="8 12" id="KW-0862">Zinc</keyword>
<evidence type="ECO:0000256" key="11">
    <source>
        <dbReference type="PIRSR" id="PIRSR601842-1"/>
    </source>
</evidence>
<comment type="subcellular location">
    <subcellularLocation>
        <location evidence="1 13">Secreted</location>
    </subcellularLocation>
</comment>
<evidence type="ECO:0000256" key="6">
    <source>
        <dbReference type="ARBA" id="ARBA00022729"/>
    </source>
</evidence>
<dbReference type="PANTHER" id="PTHR33478">
    <property type="entry name" value="EXTRACELLULAR METALLOPROTEINASE MEP"/>
    <property type="match status" value="1"/>
</dbReference>
<evidence type="ECO:0000256" key="14">
    <source>
        <dbReference type="SAM" id="MobiDB-lite"/>
    </source>
</evidence>
<reference evidence="16 17" key="1">
    <citation type="journal article" date="2015" name="Genome Biol. Evol.">
        <title>Phylogenomic analyses indicate that early fungi evolved digesting cell walls of algal ancestors of land plants.</title>
        <authorList>
            <person name="Chang Y."/>
            <person name="Wang S."/>
            <person name="Sekimoto S."/>
            <person name="Aerts A.L."/>
            <person name="Choi C."/>
            <person name="Clum A."/>
            <person name="LaButti K.M."/>
            <person name="Lindquist E.A."/>
            <person name="Yee Ngan C."/>
            <person name="Ohm R.A."/>
            <person name="Salamov A.A."/>
            <person name="Grigoriev I.V."/>
            <person name="Spatafora J.W."/>
            <person name="Berbee M.L."/>
        </authorList>
    </citation>
    <scope>NUCLEOTIDE SEQUENCE [LARGE SCALE GENOMIC DNA]</scope>
    <source>
        <strain evidence="16 17">NRRL 28638</strain>
    </source>
</reference>
<dbReference type="Gene3D" id="3.10.170.10">
    <property type="match status" value="1"/>
</dbReference>
<evidence type="ECO:0000256" key="1">
    <source>
        <dbReference type="ARBA" id="ARBA00004613"/>
    </source>
</evidence>
<keyword evidence="4 13" id="KW-0645">Protease</keyword>
<accession>A0A137PIE3</accession>
<dbReference type="PANTHER" id="PTHR33478:SF1">
    <property type="entry name" value="EXTRACELLULAR METALLOPROTEINASE MEP"/>
    <property type="match status" value="1"/>
</dbReference>
<dbReference type="InterPro" id="IPR027268">
    <property type="entry name" value="Peptidase_M4/M1_CTD_sf"/>
</dbReference>
<dbReference type="EC" id="3.4.24.-" evidence="13"/>
<dbReference type="Proteomes" id="UP000070444">
    <property type="component" value="Unassembled WGS sequence"/>
</dbReference>
<keyword evidence="7 13" id="KW-0378">Hydrolase</keyword>
<dbReference type="PRINTS" id="PR00999">
    <property type="entry name" value="FUNGALYSIN"/>
</dbReference>
<evidence type="ECO:0000313" key="16">
    <source>
        <dbReference type="EMBL" id="KXN74711.1"/>
    </source>
</evidence>
<dbReference type="SUPFAM" id="SSF55486">
    <property type="entry name" value="Metalloproteases ('zincins'), catalytic domain"/>
    <property type="match status" value="1"/>
</dbReference>
<evidence type="ECO:0000256" key="8">
    <source>
        <dbReference type="ARBA" id="ARBA00022833"/>
    </source>
</evidence>
<evidence type="ECO:0000256" key="12">
    <source>
        <dbReference type="PIRSR" id="PIRSR601842-2"/>
    </source>
</evidence>
<evidence type="ECO:0000256" key="10">
    <source>
        <dbReference type="ARBA" id="ARBA00023145"/>
    </source>
</evidence>
<feature type="active site" evidence="11">
    <location>
        <position position="389"/>
    </location>
</feature>
<evidence type="ECO:0000256" key="9">
    <source>
        <dbReference type="ARBA" id="ARBA00023049"/>
    </source>
</evidence>
<keyword evidence="5 12" id="KW-0479">Metal-binding</keyword>
<dbReference type="GO" id="GO:0008270">
    <property type="term" value="F:zinc ion binding"/>
    <property type="evidence" value="ECO:0007669"/>
    <property type="project" value="InterPro"/>
</dbReference>
<gene>
    <name evidence="16" type="ORF">CONCODRAFT_45653</name>
</gene>
<dbReference type="OrthoDB" id="3227768at2759"/>
<dbReference type="AlphaFoldDB" id="A0A137PIE3"/>